<evidence type="ECO:0000313" key="1">
    <source>
        <dbReference type="EMBL" id="KAF3561452.1"/>
    </source>
</evidence>
<comment type="caution">
    <text evidence="1">The sequence shown here is derived from an EMBL/GenBank/DDBJ whole genome shotgun (WGS) entry which is preliminary data.</text>
</comment>
<proteinExistence type="predicted"/>
<dbReference type="EMBL" id="QGKV02000759">
    <property type="protein sequence ID" value="KAF3561452.1"/>
    <property type="molecule type" value="Genomic_DNA"/>
</dbReference>
<keyword evidence="2" id="KW-1185">Reference proteome</keyword>
<evidence type="ECO:0008006" key="3">
    <source>
        <dbReference type="Google" id="ProtNLM"/>
    </source>
</evidence>
<dbReference type="Proteomes" id="UP000266723">
    <property type="component" value="Unassembled WGS sequence"/>
</dbReference>
<reference evidence="1 2" key="1">
    <citation type="journal article" date="2020" name="BMC Genomics">
        <title>Intraspecific diversification of the crop wild relative Brassica cretica Lam. using demographic model selection.</title>
        <authorList>
            <person name="Kioukis A."/>
            <person name="Michalopoulou V.A."/>
            <person name="Briers L."/>
            <person name="Pirintsos S."/>
            <person name="Studholme D.J."/>
            <person name="Pavlidis P."/>
            <person name="Sarris P.F."/>
        </authorList>
    </citation>
    <scope>NUCLEOTIDE SEQUENCE [LARGE SCALE GENOMIC DNA]</scope>
    <source>
        <strain evidence="2">cv. PFS-1207/04</strain>
    </source>
</reference>
<protein>
    <recommendedName>
        <fullName evidence="3">Transmembrane protein</fullName>
    </recommendedName>
</protein>
<name>A0ABQ7CQ16_BRACR</name>
<accession>A0ABQ7CQ16</accession>
<evidence type="ECO:0000313" key="2">
    <source>
        <dbReference type="Proteomes" id="UP000266723"/>
    </source>
</evidence>
<sequence>MLVVLWLTKRYPFSFRWKRSRLYMEQWRDSRRDDGEEGRRLGLNDFVRFSFFRSLELLSRRQLESRGRAQHTVTDGDALDPINGLMSFRREYDICIISLSSRVMYLMVACRWFLSPSVIPKSRLFFSAYLFYAAAVSVASSGEESTMRLLALMKWKRKTVDNHM</sequence>
<gene>
    <name evidence="1" type="ORF">DY000_02015353</name>
</gene>
<organism evidence="1 2">
    <name type="scientific">Brassica cretica</name>
    <name type="common">Mustard</name>
    <dbReference type="NCBI Taxonomy" id="69181"/>
    <lineage>
        <taxon>Eukaryota</taxon>
        <taxon>Viridiplantae</taxon>
        <taxon>Streptophyta</taxon>
        <taxon>Embryophyta</taxon>
        <taxon>Tracheophyta</taxon>
        <taxon>Spermatophyta</taxon>
        <taxon>Magnoliopsida</taxon>
        <taxon>eudicotyledons</taxon>
        <taxon>Gunneridae</taxon>
        <taxon>Pentapetalae</taxon>
        <taxon>rosids</taxon>
        <taxon>malvids</taxon>
        <taxon>Brassicales</taxon>
        <taxon>Brassicaceae</taxon>
        <taxon>Brassiceae</taxon>
        <taxon>Brassica</taxon>
    </lineage>
</organism>